<evidence type="ECO:0000259" key="5">
    <source>
        <dbReference type="Pfam" id="PF12848"/>
    </source>
</evidence>
<evidence type="ECO:0000256" key="3">
    <source>
        <dbReference type="ARBA" id="ARBA00022840"/>
    </source>
</evidence>
<dbReference type="SUPFAM" id="SSF52540">
    <property type="entry name" value="P-loop containing nucleoside triphosphate hydrolases"/>
    <property type="match status" value="1"/>
</dbReference>
<proteinExistence type="predicted"/>
<feature type="domain" description="ABC-transporter extension" evidence="5">
    <location>
        <begin position="164"/>
        <end position="197"/>
    </location>
</feature>
<evidence type="ECO:0000313" key="7">
    <source>
        <dbReference type="Proteomes" id="UP001439008"/>
    </source>
</evidence>
<evidence type="ECO:0000256" key="1">
    <source>
        <dbReference type="ARBA" id="ARBA00022737"/>
    </source>
</evidence>
<dbReference type="InterPro" id="IPR003439">
    <property type="entry name" value="ABC_transporter-like_ATP-bd"/>
</dbReference>
<organism evidence="6 7">
    <name type="scientific">Bonamia ostreae</name>
    <dbReference type="NCBI Taxonomy" id="126728"/>
    <lineage>
        <taxon>Eukaryota</taxon>
        <taxon>Sar</taxon>
        <taxon>Rhizaria</taxon>
        <taxon>Endomyxa</taxon>
        <taxon>Ascetosporea</taxon>
        <taxon>Haplosporida</taxon>
        <taxon>Bonamia</taxon>
    </lineage>
</organism>
<evidence type="ECO:0000256" key="2">
    <source>
        <dbReference type="ARBA" id="ARBA00022741"/>
    </source>
</evidence>
<dbReference type="PANTHER" id="PTHR19211:SF14">
    <property type="entry name" value="ATP-BINDING CASSETTE SUB-FAMILY F MEMBER 1"/>
    <property type="match status" value="1"/>
</dbReference>
<evidence type="ECO:0000313" key="6">
    <source>
        <dbReference type="EMBL" id="MES1922443.1"/>
    </source>
</evidence>
<dbReference type="CDD" id="cd03221">
    <property type="entry name" value="ABCF_EF-3"/>
    <property type="match status" value="1"/>
</dbReference>
<reference evidence="6 7" key="1">
    <citation type="journal article" date="2024" name="BMC Biol.">
        <title>Comparative genomics of Ascetosporea gives new insight into the evolutionary basis for animal parasitism in Rhizaria.</title>
        <authorList>
            <person name="Hiltunen Thoren M."/>
            <person name="Onut-Brannstrom I."/>
            <person name="Alfjorden A."/>
            <person name="Peckova H."/>
            <person name="Swords F."/>
            <person name="Hooper C."/>
            <person name="Holzer A.S."/>
            <person name="Bass D."/>
            <person name="Burki F."/>
        </authorList>
    </citation>
    <scope>NUCLEOTIDE SEQUENCE [LARGE SCALE GENOMIC DNA]</scope>
    <source>
        <strain evidence="6">20-A016</strain>
    </source>
</reference>
<keyword evidence="2" id="KW-0547">Nucleotide-binding</keyword>
<comment type="caution">
    <text evidence="6">The sequence shown here is derived from an EMBL/GenBank/DDBJ whole genome shotgun (WGS) entry which is preliminary data.</text>
</comment>
<dbReference type="PANTHER" id="PTHR19211">
    <property type="entry name" value="ATP-BINDING TRANSPORT PROTEIN-RELATED"/>
    <property type="match status" value="1"/>
</dbReference>
<evidence type="ECO:0008006" key="8">
    <source>
        <dbReference type="Google" id="ProtNLM"/>
    </source>
</evidence>
<dbReference type="EMBL" id="JBDODL010002822">
    <property type="protein sequence ID" value="MES1922443.1"/>
    <property type="molecule type" value="Genomic_DNA"/>
</dbReference>
<accession>A0ABV2ARY9</accession>
<dbReference type="Proteomes" id="UP001439008">
    <property type="component" value="Unassembled WGS sequence"/>
</dbReference>
<dbReference type="InterPro" id="IPR032781">
    <property type="entry name" value="ABC_tran_Xtn"/>
</dbReference>
<dbReference type="PROSITE" id="PS00211">
    <property type="entry name" value="ABC_TRANSPORTER_1"/>
    <property type="match status" value="1"/>
</dbReference>
<dbReference type="Gene3D" id="3.40.50.300">
    <property type="entry name" value="P-loop containing nucleotide triphosphate hydrolases"/>
    <property type="match status" value="1"/>
</dbReference>
<dbReference type="Pfam" id="PF12848">
    <property type="entry name" value="ABC_tran_Xtn"/>
    <property type="match status" value="1"/>
</dbReference>
<keyword evidence="3" id="KW-0067">ATP-binding</keyword>
<name>A0ABV2ARY9_9EUKA</name>
<evidence type="ECO:0000259" key="4">
    <source>
        <dbReference type="Pfam" id="PF00005"/>
    </source>
</evidence>
<feature type="non-terminal residue" evidence="6">
    <location>
        <position position="198"/>
    </location>
</feature>
<keyword evidence="1" id="KW-0677">Repeat</keyword>
<dbReference type="InterPro" id="IPR017871">
    <property type="entry name" value="ABC_transporter-like_CS"/>
</dbReference>
<dbReference type="InterPro" id="IPR027417">
    <property type="entry name" value="P-loop_NTPase"/>
</dbReference>
<protein>
    <recommendedName>
        <fullName evidence="8">ABC transporter domain-containing protein</fullName>
    </recommendedName>
</protein>
<sequence>MPSSDKTVLETVLLSDKERTDLLSEEKSLIDLQKRISGGISESPKTEMSLKDINERLRLIYDRLEYIDAASATTRAATILSGLEFSAETQNEPTNNLSGGWRMRVSLACALFAEPDLLLLDEPTNHLDFPAVEWLKNYLNEYKKTLVIVSHVRKFLNDVCTDIIHIEDRKLKYYKGDYDTFERVRKEQRKQAKTAYDR</sequence>
<dbReference type="InterPro" id="IPR050611">
    <property type="entry name" value="ABCF"/>
</dbReference>
<keyword evidence="7" id="KW-1185">Reference proteome</keyword>
<gene>
    <name evidence="6" type="ORF">MHBO_003958</name>
</gene>
<dbReference type="Pfam" id="PF00005">
    <property type="entry name" value="ABC_tran"/>
    <property type="match status" value="1"/>
</dbReference>
<feature type="domain" description="ABC transporter" evidence="4">
    <location>
        <begin position="56"/>
        <end position="125"/>
    </location>
</feature>